<keyword evidence="2" id="KW-1185">Reference proteome</keyword>
<dbReference type="STRING" id="1423804.FD14_GL001412"/>
<dbReference type="RefSeq" id="WP_054734442.1">
    <property type="nucleotide sequence ID" value="NZ_AYZM01000131.1"/>
</dbReference>
<comment type="caution">
    <text evidence="1">The sequence shown here is derived from an EMBL/GenBank/DDBJ whole genome shotgun (WGS) entry which is preliminary data.</text>
</comment>
<dbReference type="Proteomes" id="UP000051442">
    <property type="component" value="Unassembled WGS sequence"/>
</dbReference>
<evidence type="ECO:0000313" key="1">
    <source>
        <dbReference type="EMBL" id="KRN20626.1"/>
    </source>
</evidence>
<reference evidence="1 2" key="1">
    <citation type="journal article" date="2015" name="Genome Announc.">
        <title>Expanding the biotechnology potential of lactobacilli through comparative genomics of 213 strains and associated genera.</title>
        <authorList>
            <person name="Sun Z."/>
            <person name="Harris H.M."/>
            <person name="McCann A."/>
            <person name="Guo C."/>
            <person name="Argimon S."/>
            <person name="Zhang W."/>
            <person name="Yang X."/>
            <person name="Jeffery I.B."/>
            <person name="Cooney J.C."/>
            <person name="Kagawa T.F."/>
            <person name="Liu W."/>
            <person name="Song Y."/>
            <person name="Salvetti E."/>
            <person name="Wrobel A."/>
            <person name="Rasinkangas P."/>
            <person name="Parkhill J."/>
            <person name="Rea M.C."/>
            <person name="O'Sullivan O."/>
            <person name="Ritari J."/>
            <person name="Douillard F.P."/>
            <person name="Paul Ross R."/>
            <person name="Yang R."/>
            <person name="Briner A.E."/>
            <person name="Felis G.E."/>
            <person name="de Vos W.M."/>
            <person name="Barrangou R."/>
            <person name="Klaenhammer T.R."/>
            <person name="Caufield P.W."/>
            <person name="Cui Y."/>
            <person name="Zhang H."/>
            <person name="O'Toole P.W."/>
        </authorList>
    </citation>
    <scope>NUCLEOTIDE SEQUENCE [LARGE SCALE GENOMIC DNA]</scope>
    <source>
        <strain evidence="1 2">DSM 23365</strain>
    </source>
</reference>
<dbReference type="AlphaFoldDB" id="A0A0R2EW22"/>
<gene>
    <name evidence="1" type="ORF">FD14_GL001412</name>
</gene>
<protein>
    <recommendedName>
        <fullName evidence="3">DUF771 domain-containing protein</fullName>
    </recommendedName>
</protein>
<dbReference type="OrthoDB" id="2299938at2"/>
<dbReference type="PATRIC" id="fig|1423804.4.peg.1527"/>
<evidence type="ECO:0008006" key="3">
    <source>
        <dbReference type="Google" id="ProtNLM"/>
    </source>
</evidence>
<accession>A0A0R2EW22</accession>
<name>A0A0R2EW22_9LACO</name>
<dbReference type="EMBL" id="AYZM01000131">
    <property type="protein sequence ID" value="KRN20626.1"/>
    <property type="molecule type" value="Genomic_DNA"/>
</dbReference>
<sequence length="117" mass="13705">MTETTAVDTNKLIEMVQQVLPNARIITDKKEAEAFDNFMANTEQATPRIWTLKEFSTLIYDQPKSTKRATAYLFSHRDELDINRPGGFINYDLTHNGWSIPAKELVEFDTQHQYHWR</sequence>
<organism evidence="1 2">
    <name type="scientific">Secundilactobacillus similis DSM 23365 = JCM 2765</name>
    <dbReference type="NCBI Taxonomy" id="1423804"/>
    <lineage>
        <taxon>Bacteria</taxon>
        <taxon>Bacillati</taxon>
        <taxon>Bacillota</taxon>
        <taxon>Bacilli</taxon>
        <taxon>Lactobacillales</taxon>
        <taxon>Lactobacillaceae</taxon>
        <taxon>Secundilactobacillus</taxon>
    </lineage>
</organism>
<evidence type="ECO:0000313" key="2">
    <source>
        <dbReference type="Proteomes" id="UP000051442"/>
    </source>
</evidence>
<proteinExistence type="predicted"/>